<protein>
    <submittedName>
        <fullName evidence="1">Uncharacterized protein</fullName>
    </submittedName>
</protein>
<dbReference type="Proteomes" id="UP000317770">
    <property type="component" value="Unassembled WGS sequence"/>
</dbReference>
<accession>A0A8B5XVA2</accession>
<comment type="caution">
    <text evidence="1">The sequence shown here is derived from an EMBL/GenBank/DDBJ whole genome shotgun (WGS) entry which is preliminary data.</text>
</comment>
<organism evidence="1 2">
    <name type="scientific">Peribacillus simplex</name>
    <dbReference type="NCBI Taxonomy" id="1478"/>
    <lineage>
        <taxon>Bacteria</taxon>
        <taxon>Bacillati</taxon>
        <taxon>Bacillota</taxon>
        <taxon>Bacilli</taxon>
        <taxon>Bacillales</taxon>
        <taxon>Bacillaceae</taxon>
        <taxon>Peribacillus</taxon>
    </lineage>
</organism>
<evidence type="ECO:0000313" key="2">
    <source>
        <dbReference type="Proteomes" id="UP000317770"/>
    </source>
</evidence>
<dbReference type="AlphaFoldDB" id="A0A8B5XVA2"/>
<gene>
    <name evidence="1" type="ORF">FQP34_18735</name>
</gene>
<dbReference type="EMBL" id="VNKI01000009">
    <property type="protein sequence ID" value="TVX78582.1"/>
    <property type="molecule type" value="Genomic_DNA"/>
</dbReference>
<proteinExistence type="predicted"/>
<name>A0A8B5XVA2_9BACI</name>
<evidence type="ECO:0000313" key="1">
    <source>
        <dbReference type="EMBL" id="TVX78582.1"/>
    </source>
</evidence>
<dbReference type="RefSeq" id="WP_328104455.1">
    <property type="nucleotide sequence ID" value="NZ_JARMTY010000032.1"/>
</dbReference>
<sequence>MGVEKLRQHKEHDLSKEDIFRMIVKHLDVFPLTSLEAIKEVIRSSLKQRGLIGGITKQTGAAPVIYNRKISDQDIQLINDCICDLLNSRVIQPGINDDNLDLPWIHVSDKEKLKTLVNSLS</sequence>
<reference evidence="1 2" key="1">
    <citation type="submission" date="2019-07" db="EMBL/GenBank/DDBJ databases">
        <title>Genome assembly of Bacillus simplex strain GGC-P6A.</title>
        <authorList>
            <person name="Jennings M.E."/>
            <person name="Barton H.A."/>
        </authorList>
    </citation>
    <scope>NUCLEOTIDE SEQUENCE [LARGE SCALE GENOMIC DNA]</scope>
    <source>
        <strain evidence="1 2">GGC-P6A</strain>
    </source>
</reference>